<keyword evidence="3" id="KW-0597">Phosphoprotein</keyword>
<dbReference type="InterPro" id="IPR020845">
    <property type="entry name" value="AMP-binding_CS"/>
</dbReference>
<dbReference type="Pfam" id="PF00501">
    <property type="entry name" value="AMP-binding"/>
    <property type="match status" value="1"/>
</dbReference>
<dbReference type="InterPro" id="IPR001242">
    <property type="entry name" value="Condensation_dom"/>
</dbReference>
<dbReference type="NCBIfam" id="TIGR01733">
    <property type="entry name" value="AA-adenyl-dom"/>
    <property type="match status" value="1"/>
</dbReference>
<dbReference type="InterPro" id="IPR009081">
    <property type="entry name" value="PP-bd_ACP"/>
</dbReference>
<dbReference type="Gene3D" id="1.10.1200.10">
    <property type="entry name" value="ACP-like"/>
    <property type="match status" value="1"/>
</dbReference>
<dbReference type="SUPFAM" id="SSF47336">
    <property type="entry name" value="ACP-like"/>
    <property type="match status" value="1"/>
</dbReference>
<dbReference type="Gene3D" id="2.30.38.10">
    <property type="entry name" value="Luciferase, Domain 3"/>
    <property type="match status" value="1"/>
</dbReference>
<dbReference type="Gene3D" id="3.30.559.30">
    <property type="entry name" value="Nonribosomal peptide synthetase, condensation domain"/>
    <property type="match status" value="3"/>
</dbReference>
<keyword evidence="7" id="KW-1185">Reference proteome</keyword>
<organism evidence="6 7">
    <name type="scientific">Streptomyces ovatisporus</name>
    <dbReference type="NCBI Taxonomy" id="1128682"/>
    <lineage>
        <taxon>Bacteria</taxon>
        <taxon>Bacillati</taxon>
        <taxon>Actinomycetota</taxon>
        <taxon>Actinomycetes</taxon>
        <taxon>Kitasatosporales</taxon>
        <taxon>Streptomycetaceae</taxon>
        <taxon>Streptomyces</taxon>
    </lineage>
</organism>
<dbReference type="Pfam" id="PF13193">
    <property type="entry name" value="AMP-binding_C"/>
    <property type="match status" value="1"/>
</dbReference>
<dbReference type="InterPro" id="IPR036736">
    <property type="entry name" value="ACP-like_sf"/>
</dbReference>
<dbReference type="RefSeq" id="WP_386440376.1">
    <property type="nucleotide sequence ID" value="NZ_JBHSFH010000001.1"/>
</dbReference>
<evidence type="ECO:0000313" key="7">
    <source>
        <dbReference type="Proteomes" id="UP001595997"/>
    </source>
</evidence>
<keyword evidence="2" id="KW-0596">Phosphopantetheine</keyword>
<protein>
    <submittedName>
        <fullName evidence="6">Amino acid adenylation domain-containing protein</fullName>
    </submittedName>
</protein>
<comment type="caution">
    <text evidence="6">The sequence shown here is derived from an EMBL/GenBank/DDBJ whole genome shotgun (WGS) entry which is preliminary data.</text>
</comment>
<evidence type="ECO:0000256" key="3">
    <source>
        <dbReference type="ARBA" id="ARBA00022553"/>
    </source>
</evidence>
<dbReference type="Proteomes" id="UP001595997">
    <property type="component" value="Unassembled WGS sequence"/>
</dbReference>
<dbReference type="Pfam" id="PF00668">
    <property type="entry name" value="Condensation"/>
    <property type="match status" value="2"/>
</dbReference>
<feature type="domain" description="Carrier" evidence="5">
    <location>
        <begin position="963"/>
        <end position="1037"/>
    </location>
</feature>
<dbReference type="PROSITE" id="PS00455">
    <property type="entry name" value="AMP_BINDING"/>
    <property type="match status" value="1"/>
</dbReference>
<dbReference type="SMART" id="SM00823">
    <property type="entry name" value="PKS_PP"/>
    <property type="match status" value="1"/>
</dbReference>
<proteinExistence type="predicted"/>
<dbReference type="PANTHER" id="PTHR45527">
    <property type="entry name" value="NONRIBOSOMAL PEPTIDE SYNTHETASE"/>
    <property type="match status" value="1"/>
</dbReference>
<reference evidence="7" key="1">
    <citation type="journal article" date="2019" name="Int. J. Syst. Evol. Microbiol.">
        <title>The Global Catalogue of Microorganisms (GCM) 10K type strain sequencing project: providing services to taxonomists for standard genome sequencing and annotation.</title>
        <authorList>
            <consortium name="The Broad Institute Genomics Platform"/>
            <consortium name="The Broad Institute Genome Sequencing Center for Infectious Disease"/>
            <person name="Wu L."/>
            <person name="Ma J."/>
        </authorList>
    </citation>
    <scope>NUCLEOTIDE SEQUENCE [LARGE SCALE GENOMIC DNA]</scope>
    <source>
        <strain evidence="7">CGMCC 4.7357</strain>
    </source>
</reference>
<comment type="cofactor">
    <cofactor evidence="1">
        <name>pantetheine 4'-phosphate</name>
        <dbReference type="ChEBI" id="CHEBI:47942"/>
    </cofactor>
</comment>
<name>A0ABV8ZYS9_9ACTN</name>
<evidence type="ECO:0000256" key="1">
    <source>
        <dbReference type="ARBA" id="ARBA00001957"/>
    </source>
</evidence>
<dbReference type="SUPFAM" id="SSF52777">
    <property type="entry name" value="CoA-dependent acyltransferases"/>
    <property type="match status" value="6"/>
</dbReference>
<dbReference type="SUPFAM" id="SSF56801">
    <property type="entry name" value="Acetyl-CoA synthetase-like"/>
    <property type="match status" value="1"/>
</dbReference>
<sequence length="1958" mass="208417">MVDREAVRLPLSAGQQGVWFAHQLDTTGQKYNCAEYLSFDGPLDPELLGDAWTLLRAEAEALRIREVVQDDAGLWQVVGPADAGRLALVDFSADAAPEAAAERWMRDDVRRPVDLAAGPVSTFALLRLSAERFFFYYRMHHVVIDGFGFHLLGRRLAEIYSALAAGKSEVPPVDGSLKTLLDEEAAYRVSGDFAADREYWLSRFGDRPEPLRMPGRRGEGNALPEDMLRLRLTTPLPQDDLELLEKTASATGTTWQILLMTIIGAYIHRVTGRRDVTIGVPVTGRRSVAARRVLGMVTNSVPMRLDVPPGATLSRLVPEFTREAARTLKHERFRLEDLQRELAPDGGVGSLLGPIVNLMPFGAPLRFGGTTATSHNLAFGPTLDLFITVRPDPAGGSMSLLLEGNPELHDLESLSGHRERLLAFLSGVAAQPDTPVSSLDVLGPAERRRLLVELNDTEVPLTDETVPVLIAGRAAEAPGAVALVHGSATMTYRELDVRSDRLARQLTARGVGPEDLVALALPRSPGLVVAMLGTLRAGAAFVPVDTTYPAERIAYTISDSSPALLITSADAEAGLPEGTPRLLLEDALAADVADQDRPPDVTAACAAPDHPAYVIYTSGSTGSPKGVAVTHRGLRNLVDNHIRRYGLHSGSRVLQLVSPSFDVAMGDIWPTLAAGGRLVLAPTAQHVTSEVLLELLRTERVTKAAIPPVFLSRMAPEELPELSELITGGESPAPDVVRRWAARRRMFNEYGVTEATVTSTVSALGASGTPSIGGPVANTQVYVLDGAMTPVLPGELGELYIAGAGLARGYLRRPELTAERFLPCPYGPPGARMYRTGDLVRWLPDGQLEYTGRADSQVKIRGFRVEPGEVEAVLARHSSVSTAVTVVREDVPGRKQLVSYVQPAPGATAPDPDELRQFAARSLPDHMVPAAVVVMDSLPVTPNDKVDHEALPAPDFSAAVGRLPANALEETLCGLFAEVLGVDVCTVEDSFFDRGGDSITALQLIARAHRSGLRFEIAQLFRHPSVEELAPLVQREAEPGPAPEGVDAGIGPVPVTPAISGPARGLRRPEDAGAESLLLRLPPAVGYAEAAQIVRALVDHHDALRMQMRVTDGGGWEARTLPAGTFGAGSLVTRAADPGDLRTELAAAQARLSPAEGLMVQAVFLGPGNGHAARLLLVAHRLVVDAESWRILLADLASAWTDVAAGRAVRLDPVVTPLRTWARRLSGAASGSAGPGGAGAPAPPGAETGPRRSMRMTLPALEVLTALPRLYRATAGEVLATGLALAYAQCSDGPASGVGADDGVRMELQRSGRDGAPPYTGLERTVGHLTETATARLDPAVRVTWGDVCSGADTLAPALKAAKEQLRAAVPSPAVPCSPDGVRPPVDELEGHAPVEPQLALHHRDLLPGAGTKGAVRDGEWLPAGGPGGFCFDGGPAAPAPRVPTFTTVGYDAGAGLELDVTAVWDGDRYTDRDMERLLVLWRTALDGLTSHGTSPRAGGLTPSDVPLVPLEQAELDLLADTHPGMSDVLPLTPLQEGLLFHNLLSEHGVDAYAAQLRFDLEGPLDAAALKDAAAALLRRHAGLRAAFRQPDTGPPFQIVCDADHVGLPWEERNLAHLPESDREAEMLRLAADERSRRFGMAAPPLLRFLLLKAGPDRHRLLLTAHHILWDGWSTSILVPELFTLYARRGDASALPGVTPHRDYLVWLSGQDRTASQQAWAAALEDLPGPTYVADCGLPPAQEQQHHVTRELDAEFTGALSESVLAHGITLGTAVQGAWGLMLSRMTGSEDVVFGASVSGRPPRLPGVENIVGLLTNTVPVRLRLRAGEPLTAMLARLQEEQLSLVPHHHLPLGEIQRQAAGPRGRPGLAYSGGALFDTAVTVVNYAMEPAEPAARGGLRLAGFDVEDGTHYPLRLAAVPGRALTLRIGYRPDVFSRKQAGRLLDGLVGTLGAVAGRS</sequence>
<dbReference type="Pfam" id="PF00550">
    <property type="entry name" value="PP-binding"/>
    <property type="match status" value="1"/>
</dbReference>
<evidence type="ECO:0000256" key="2">
    <source>
        <dbReference type="ARBA" id="ARBA00022450"/>
    </source>
</evidence>
<dbReference type="Gene3D" id="3.30.300.30">
    <property type="match status" value="1"/>
</dbReference>
<dbReference type="InterPro" id="IPR020806">
    <property type="entry name" value="PKS_PP-bd"/>
</dbReference>
<accession>A0ABV8ZYS9</accession>
<dbReference type="InterPro" id="IPR025110">
    <property type="entry name" value="AMP-bd_C"/>
</dbReference>
<evidence type="ECO:0000256" key="4">
    <source>
        <dbReference type="SAM" id="MobiDB-lite"/>
    </source>
</evidence>
<evidence type="ECO:0000259" key="5">
    <source>
        <dbReference type="PROSITE" id="PS50075"/>
    </source>
</evidence>
<gene>
    <name evidence="6" type="ORF">ACFPA8_00145</name>
</gene>
<dbReference type="InterPro" id="IPR045851">
    <property type="entry name" value="AMP-bd_C_sf"/>
</dbReference>
<feature type="region of interest" description="Disordered" evidence="4">
    <location>
        <begin position="1226"/>
        <end position="1252"/>
    </location>
</feature>
<dbReference type="Gene3D" id="3.40.50.980">
    <property type="match status" value="2"/>
</dbReference>
<dbReference type="Gene3D" id="3.30.559.10">
    <property type="entry name" value="Chloramphenicol acetyltransferase-like domain"/>
    <property type="match status" value="3"/>
</dbReference>
<dbReference type="InterPro" id="IPR010071">
    <property type="entry name" value="AA_adenyl_dom"/>
</dbReference>
<dbReference type="InterPro" id="IPR000873">
    <property type="entry name" value="AMP-dep_synth/lig_dom"/>
</dbReference>
<dbReference type="InterPro" id="IPR023213">
    <property type="entry name" value="CAT-like_dom_sf"/>
</dbReference>
<evidence type="ECO:0000313" key="6">
    <source>
        <dbReference type="EMBL" id="MFC4492550.1"/>
    </source>
</evidence>
<dbReference type="PROSITE" id="PS50075">
    <property type="entry name" value="CARRIER"/>
    <property type="match status" value="1"/>
</dbReference>
<dbReference type="PANTHER" id="PTHR45527:SF1">
    <property type="entry name" value="FATTY ACID SYNTHASE"/>
    <property type="match status" value="1"/>
</dbReference>
<dbReference type="EMBL" id="JBHSFH010000001">
    <property type="protein sequence ID" value="MFC4492550.1"/>
    <property type="molecule type" value="Genomic_DNA"/>
</dbReference>